<evidence type="ECO:0000259" key="3">
    <source>
        <dbReference type="Pfam" id="PF03446"/>
    </source>
</evidence>
<feature type="domain" description="3-hydroxyisobutyrate dehydrogenase-like NAD-binding" evidence="4">
    <location>
        <begin position="1541"/>
        <end position="1658"/>
    </location>
</feature>
<keyword evidence="6" id="KW-1185">Reference proteome</keyword>
<reference evidence="5" key="1">
    <citation type="submission" date="2022-11" db="EMBL/GenBank/DDBJ databases">
        <authorList>
            <person name="Scott C."/>
            <person name="Bruce N."/>
        </authorList>
    </citation>
    <scope>NUCLEOTIDE SEQUENCE</scope>
</reference>
<dbReference type="SUPFAM" id="SSF48179">
    <property type="entry name" value="6-phosphogluconate dehydrogenase C-terminal domain-like"/>
    <property type="match status" value="1"/>
</dbReference>
<dbReference type="OrthoDB" id="435038at2759"/>
<feature type="region of interest" description="Disordered" evidence="2">
    <location>
        <begin position="263"/>
        <end position="409"/>
    </location>
</feature>
<feature type="compositionally biased region" description="Basic and acidic residues" evidence="2">
    <location>
        <begin position="83"/>
        <end position="93"/>
    </location>
</feature>
<feature type="region of interest" description="Disordered" evidence="2">
    <location>
        <begin position="603"/>
        <end position="642"/>
    </location>
</feature>
<feature type="region of interest" description="Disordered" evidence="2">
    <location>
        <begin position="1076"/>
        <end position="1099"/>
    </location>
</feature>
<dbReference type="Pfam" id="PF14833">
    <property type="entry name" value="NAD_binding_11"/>
    <property type="match status" value="1"/>
</dbReference>
<dbReference type="InterPro" id="IPR051265">
    <property type="entry name" value="HIBADH-related_NP60_sf"/>
</dbReference>
<evidence type="ECO:0000256" key="2">
    <source>
        <dbReference type="SAM" id="MobiDB-lite"/>
    </source>
</evidence>
<accession>A0A9P1HC83</accession>
<comment type="caution">
    <text evidence="5">The sequence shown here is derived from an EMBL/GenBank/DDBJ whole genome shotgun (WGS) entry which is preliminary data.</text>
</comment>
<feature type="compositionally biased region" description="Low complexity" evidence="2">
    <location>
        <begin position="294"/>
        <end position="303"/>
    </location>
</feature>
<organism evidence="5 6">
    <name type="scientific">Parascedosporium putredinis</name>
    <dbReference type="NCBI Taxonomy" id="1442378"/>
    <lineage>
        <taxon>Eukaryota</taxon>
        <taxon>Fungi</taxon>
        <taxon>Dikarya</taxon>
        <taxon>Ascomycota</taxon>
        <taxon>Pezizomycotina</taxon>
        <taxon>Sordariomycetes</taxon>
        <taxon>Hypocreomycetidae</taxon>
        <taxon>Microascales</taxon>
        <taxon>Microascaceae</taxon>
        <taxon>Parascedosporium</taxon>
    </lineage>
</organism>
<feature type="compositionally biased region" description="Low complexity" evidence="2">
    <location>
        <begin position="94"/>
        <end position="111"/>
    </location>
</feature>
<gene>
    <name evidence="5" type="ORF">PPNO1_LOCUS9421</name>
</gene>
<feature type="region of interest" description="Disordered" evidence="2">
    <location>
        <begin position="809"/>
        <end position="839"/>
    </location>
</feature>
<dbReference type="InterPro" id="IPR029154">
    <property type="entry name" value="HIBADH-like_NADP-bd"/>
</dbReference>
<dbReference type="EMBL" id="CALLCH030000021">
    <property type="protein sequence ID" value="CAI4219876.1"/>
    <property type="molecule type" value="Genomic_DNA"/>
</dbReference>
<dbReference type="Gene3D" id="1.10.1040.10">
    <property type="entry name" value="N-(1-d-carboxylethyl)-l-norvaline Dehydrogenase, domain 2"/>
    <property type="match status" value="1"/>
</dbReference>
<dbReference type="InterPro" id="IPR013328">
    <property type="entry name" value="6PGD_dom2"/>
</dbReference>
<dbReference type="GO" id="GO:0050661">
    <property type="term" value="F:NADP binding"/>
    <property type="evidence" value="ECO:0007669"/>
    <property type="project" value="InterPro"/>
</dbReference>
<dbReference type="GO" id="GO:0051287">
    <property type="term" value="F:NAD binding"/>
    <property type="evidence" value="ECO:0007669"/>
    <property type="project" value="InterPro"/>
</dbReference>
<feature type="region of interest" description="Disordered" evidence="2">
    <location>
        <begin position="946"/>
        <end position="981"/>
    </location>
</feature>
<feature type="compositionally biased region" description="Basic and acidic residues" evidence="2">
    <location>
        <begin position="263"/>
        <end position="272"/>
    </location>
</feature>
<evidence type="ECO:0008006" key="7">
    <source>
        <dbReference type="Google" id="ProtNLM"/>
    </source>
</evidence>
<evidence type="ECO:0000313" key="6">
    <source>
        <dbReference type="Proteomes" id="UP000838763"/>
    </source>
</evidence>
<evidence type="ECO:0000256" key="1">
    <source>
        <dbReference type="ARBA" id="ARBA00007598"/>
    </source>
</evidence>
<dbReference type="Proteomes" id="UP000838763">
    <property type="component" value="Unassembled WGS sequence"/>
</dbReference>
<feature type="compositionally biased region" description="Low complexity" evidence="2">
    <location>
        <begin position="384"/>
        <end position="397"/>
    </location>
</feature>
<evidence type="ECO:0000313" key="5">
    <source>
        <dbReference type="EMBL" id="CAI4219876.1"/>
    </source>
</evidence>
<sequence>MAPPRPARPESLDIDIAPAPAPARTFTMAPSVPAVPAVPMVPAAPAMRAAPHPQGYPRSRSPRFDPEAIPKPVQRAQSPPRFPWDREERRPSADRAAQSQAASSSPVTTRVPTPPQPAAMPSPHRCPLHPVCRRLRKLDARAPEPASRRRVPEASVPARRFSCQGPHGHCPHVYPTEAKLGKDDDSPLEATAPFGGGYAFPEKPPVQRRVAAGLPGNPKAMAMRTLMNEAETKRVQTVMFVNNIEYNNPEAVRDILQGAADKAAARNDKRDTTMSVLHRPRPIPRGRQGEEELGAGAAPRAAEPAPPQEQPVARELPSVQRSKSNSSATTRKSILRSNPGSPTQLPPLPPAPMPKRPGNAIRPLPNDTKSMTFDEKMKMFFPEPSSRPGSRPGSSHSNGGGAPKTVLSPIPAMPALPASFMDMDGETEKERSDRTTKTSFQTQSVVEIADIKKMPVDMRNTAKFSVDTVTTTGISQAWLPPVPSTQALPYPVNEGKKRQSSPIIPYIPDNVSETSDDRTQYDDATTNWGSLHSPPKAIKMRMAQPVEAKATYLPKKTEKKGEEIMTIMLDDSNGVREDIQAGRESWSADIPFVMNPSADLASSSNRESRWHHRVGDQCPTFSDRKEKTKSRKMVPPTPLLLGRGAAGKNMVIVRAAEPSPLESPTQAYREIQSKLKKLDDSTRDSVGSQGRKQALLDNLEQEMGQQEDYWHEMQNGIRDSLSTVKTSPRRDSFRGPQLWAPAPSNAMRDTIVHLLWVPVRRVPKPVYQGSVLEIAAAPRKTAQRPATAQPVDKLQSTSLWHKTKKAPLPAGRLWGSTAPAPKEKKTGNNRPVTQRPTRRSRRVTMLPDILESPKPLPDNRGTLGIFQFPWGERSDTGSFNPRPSHIGALKQLESEEYSSSFFDDYDEELPGDMDANFDMDGSDEDFDETTLWEIASLLKTDKIPSKNSLLPAPLNSDLRQPRRDGSDSVLGDFMEDTDSDSRKDSIIVGLQSSIISETQQQSKKALMWIAPSWPRSAPSPAGLFSLAHKRRDYRTTTQEPAALNVERRARISHDPLPVLTSTSLWTAKTSAHASRNWLSGRSSAEAKPSKPQPLRRQHRPSIAYRADWEAALQEALALSYPNKVAKRAATTEAEWAAALNEAIALSGIRSFHWEPPMPPQPVQIQMQWPEPTPAPVQQQQPVEMVWEEPVVAGYQEYFQPAPVAAPVPVPVPVSAPVWEEPIVAGYQERQWVEPVVVGFSDYFQPAMPQAAPATTWEMPLVAGYQGQWQPLAAAQPSPMPTPQPSPLPAATFLAVAPPPRAPSPRPAMREPSLHISSTSLWKAPADNTWSRSANGAATLWTAGDGSSLPVFAWQPMWSRENVARAPEKDWLSTLVVVQQPGMVKNLATKGGLPEPVLIYNRTQKRSEDLANSLGPAAVEITTSVEDGVARADVIFTCLADDDAVRGALTSAVANGAAAGKVFVDCSTIHPETTESIAELVTSKGSQFVAAPVFGAPAMAETGQLVCVLAGPRAAVDVVRPYFKGVMGRAEIDLADQPYSKATTLKVLGNTFIFNMVEQLAEGLVVAEKAGLGTDPMRQFVEAVFPGPYTAYAHRMLSGDYHTREEPLFAVDLARKDLRHARSIAQAAGVSLPNAETADAHLRVVREHVGEKGDIAGIYGAVRKEAGLKFENN</sequence>
<feature type="domain" description="6-phosphogluconate dehydrogenase NADP-binding" evidence="3">
    <location>
        <begin position="1382"/>
        <end position="1524"/>
    </location>
</feature>
<dbReference type="PANTHER" id="PTHR43580">
    <property type="entry name" value="OXIDOREDUCTASE GLYR1-RELATED"/>
    <property type="match status" value="1"/>
</dbReference>
<dbReference type="Pfam" id="PF03446">
    <property type="entry name" value="NAD_binding_2"/>
    <property type="match status" value="1"/>
</dbReference>
<name>A0A9P1HC83_9PEZI</name>
<feature type="region of interest" description="Disordered" evidence="2">
    <location>
        <begin position="492"/>
        <end position="519"/>
    </location>
</feature>
<dbReference type="Gene3D" id="3.40.50.720">
    <property type="entry name" value="NAD(P)-binding Rossmann-like Domain"/>
    <property type="match status" value="1"/>
</dbReference>
<dbReference type="InterPro" id="IPR008927">
    <property type="entry name" value="6-PGluconate_DH-like_C_sf"/>
</dbReference>
<feature type="compositionally biased region" description="Pro residues" evidence="2">
    <location>
        <begin position="344"/>
        <end position="355"/>
    </location>
</feature>
<dbReference type="InterPro" id="IPR006115">
    <property type="entry name" value="6PGDH_NADP-bd"/>
</dbReference>
<protein>
    <recommendedName>
        <fullName evidence="7">6-phosphogluconate dehydrogenase NADP-binding domain-containing protein</fullName>
    </recommendedName>
</protein>
<dbReference type="InterPro" id="IPR036291">
    <property type="entry name" value="NAD(P)-bd_dom_sf"/>
</dbReference>
<feature type="region of interest" description="Disordered" evidence="2">
    <location>
        <begin position="46"/>
        <end position="128"/>
    </location>
</feature>
<dbReference type="SUPFAM" id="SSF51735">
    <property type="entry name" value="NAD(P)-binding Rossmann-fold domains"/>
    <property type="match status" value="1"/>
</dbReference>
<proteinExistence type="inferred from homology"/>
<evidence type="ECO:0000259" key="4">
    <source>
        <dbReference type="Pfam" id="PF14833"/>
    </source>
</evidence>
<comment type="similarity">
    <text evidence="1">Belongs to the HIBADH-related family. NP60 subfamily.</text>
</comment>
<feature type="compositionally biased region" description="Polar residues" evidence="2">
    <location>
        <begin position="319"/>
        <end position="338"/>
    </location>
</feature>
<dbReference type="PANTHER" id="PTHR43580:SF3">
    <property type="entry name" value="6-PHOSPHOGLUCONATE DEHYDROGENASE FAMILY PROTEIN (AFU_ORTHOLOGUE AFUA_2G11600)"/>
    <property type="match status" value="1"/>
</dbReference>